<keyword evidence="4" id="KW-1133">Transmembrane helix</keyword>
<name>A0A6F8Y2F6_9ACTN</name>
<keyword evidence="1" id="KW-0677">Repeat</keyword>
<keyword evidence="4" id="KW-0812">Transmembrane</keyword>
<feature type="transmembrane region" description="Helical" evidence="4">
    <location>
        <begin position="321"/>
        <end position="338"/>
    </location>
</feature>
<accession>A0A6F8Y2F6</accession>
<dbReference type="KEGG" id="pfla:Pflav_067120"/>
<reference evidence="5 6" key="1">
    <citation type="submission" date="2020-03" db="EMBL/GenBank/DDBJ databases">
        <title>Whole genome shotgun sequence of Phytohabitans flavus NBRC 107702.</title>
        <authorList>
            <person name="Komaki H."/>
            <person name="Tamura T."/>
        </authorList>
    </citation>
    <scope>NUCLEOTIDE SEQUENCE [LARGE SCALE GENOMIC DNA]</scope>
    <source>
        <strain evidence="5 6">NBRC 107702</strain>
    </source>
</reference>
<evidence type="ECO:0000256" key="1">
    <source>
        <dbReference type="ARBA" id="ARBA00022737"/>
    </source>
</evidence>
<protein>
    <submittedName>
        <fullName evidence="5">Uncharacterized protein</fullName>
    </submittedName>
</protein>
<evidence type="ECO:0000256" key="2">
    <source>
        <dbReference type="ARBA" id="ARBA00022803"/>
    </source>
</evidence>
<dbReference type="EMBL" id="AP022870">
    <property type="protein sequence ID" value="BCB80302.1"/>
    <property type="molecule type" value="Genomic_DNA"/>
</dbReference>
<feature type="transmembrane region" description="Helical" evidence="4">
    <location>
        <begin position="264"/>
        <end position="285"/>
    </location>
</feature>
<dbReference type="PANTHER" id="PTHR44943:SF8">
    <property type="entry name" value="TPR REPEAT-CONTAINING PROTEIN MJ0263"/>
    <property type="match status" value="1"/>
</dbReference>
<dbReference type="SMART" id="SM00028">
    <property type="entry name" value="TPR"/>
    <property type="match status" value="5"/>
</dbReference>
<dbReference type="Gene3D" id="1.25.40.10">
    <property type="entry name" value="Tetratricopeptide repeat domain"/>
    <property type="match status" value="1"/>
</dbReference>
<evidence type="ECO:0000313" key="6">
    <source>
        <dbReference type="Proteomes" id="UP000502508"/>
    </source>
</evidence>
<organism evidence="5 6">
    <name type="scientific">Phytohabitans flavus</name>
    <dbReference type="NCBI Taxonomy" id="1076124"/>
    <lineage>
        <taxon>Bacteria</taxon>
        <taxon>Bacillati</taxon>
        <taxon>Actinomycetota</taxon>
        <taxon>Actinomycetes</taxon>
        <taxon>Micromonosporales</taxon>
        <taxon>Micromonosporaceae</taxon>
    </lineage>
</organism>
<proteinExistence type="predicted"/>
<feature type="repeat" description="TPR" evidence="3">
    <location>
        <begin position="13"/>
        <end position="46"/>
    </location>
</feature>
<evidence type="ECO:0000256" key="3">
    <source>
        <dbReference type="PROSITE-ProRule" id="PRU00339"/>
    </source>
</evidence>
<evidence type="ECO:0000313" key="5">
    <source>
        <dbReference type="EMBL" id="BCB80302.1"/>
    </source>
</evidence>
<reference evidence="5 6" key="2">
    <citation type="submission" date="2020-03" db="EMBL/GenBank/DDBJ databases">
        <authorList>
            <person name="Ichikawa N."/>
            <person name="Kimura A."/>
            <person name="Kitahashi Y."/>
            <person name="Uohara A."/>
        </authorList>
    </citation>
    <scope>NUCLEOTIDE SEQUENCE [LARGE SCALE GENOMIC DNA]</scope>
    <source>
        <strain evidence="5 6">NBRC 107702</strain>
    </source>
</reference>
<keyword evidence="2 3" id="KW-0802">TPR repeat</keyword>
<dbReference type="RefSeq" id="WP_173040488.1">
    <property type="nucleotide sequence ID" value="NZ_AP022870.1"/>
</dbReference>
<keyword evidence="4" id="KW-0472">Membrane</keyword>
<sequence length="339" mass="35170">MPSDAPSDRDATPDSYVQRAALLADLGRYDEAAGELADALALDPHHSAAHATLASVHLAAQRPDEALQAADAALATAPSDVPALVSRAMALTDLRRFGEAAAVAEEVLRLGPADPYAQRSAAAVLADSRNGQTAIDAAWRAAQLAPRDPLAHLVLALVAGRLGRFELAERAYHEALELDPTLSNAADEPGIVRLDRRRYAEALDRVSENAVFQPIPTFQPAPEPAAKRPVERIRPLVVFGAAHSLVTAILVAFVAAAGGASSQLLAGVIGGVGLLALGVLIGRLPSGDRFGGRPGRLATFAVSAGPCLIMLYAFVGTPWPLVLAIVSAVAGLTLLTRMG</sequence>
<keyword evidence="6" id="KW-1185">Reference proteome</keyword>
<dbReference type="Proteomes" id="UP000502508">
    <property type="component" value="Chromosome"/>
</dbReference>
<feature type="transmembrane region" description="Helical" evidence="4">
    <location>
        <begin position="236"/>
        <end position="258"/>
    </location>
</feature>
<dbReference type="PANTHER" id="PTHR44943">
    <property type="entry name" value="CELLULOSE SYNTHASE OPERON PROTEIN C"/>
    <property type="match status" value="1"/>
</dbReference>
<dbReference type="Pfam" id="PF07719">
    <property type="entry name" value="TPR_2"/>
    <property type="match status" value="1"/>
</dbReference>
<dbReference type="InterPro" id="IPR011990">
    <property type="entry name" value="TPR-like_helical_dom_sf"/>
</dbReference>
<dbReference type="InterPro" id="IPR051685">
    <property type="entry name" value="Ycf3/AcsC/BcsC/TPR_MFPF"/>
</dbReference>
<dbReference type="InterPro" id="IPR013105">
    <property type="entry name" value="TPR_2"/>
</dbReference>
<evidence type="ECO:0000256" key="4">
    <source>
        <dbReference type="SAM" id="Phobius"/>
    </source>
</evidence>
<dbReference type="InterPro" id="IPR019734">
    <property type="entry name" value="TPR_rpt"/>
</dbReference>
<feature type="repeat" description="TPR" evidence="3">
    <location>
        <begin position="149"/>
        <end position="182"/>
    </location>
</feature>
<dbReference type="AlphaFoldDB" id="A0A6F8Y2F6"/>
<dbReference type="Pfam" id="PF14559">
    <property type="entry name" value="TPR_19"/>
    <property type="match status" value="1"/>
</dbReference>
<feature type="transmembrane region" description="Helical" evidence="4">
    <location>
        <begin position="297"/>
        <end position="315"/>
    </location>
</feature>
<dbReference type="SUPFAM" id="SSF48452">
    <property type="entry name" value="TPR-like"/>
    <property type="match status" value="1"/>
</dbReference>
<dbReference type="PROSITE" id="PS50005">
    <property type="entry name" value="TPR"/>
    <property type="match status" value="2"/>
</dbReference>
<gene>
    <name evidence="5" type="ORF">Pflav_067120</name>
</gene>